<comment type="catalytic activity">
    <reaction evidence="6 8">
        <text>(6S)-5,6,7,8-tetrahydrofolate + formate + ATP = (6R)-10-formyltetrahydrofolate + ADP + phosphate</text>
        <dbReference type="Rhea" id="RHEA:20221"/>
        <dbReference type="ChEBI" id="CHEBI:15740"/>
        <dbReference type="ChEBI" id="CHEBI:30616"/>
        <dbReference type="ChEBI" id="CHEBI:43474"/>
        <dbReference type="ChEBI" id="CHEBI:57453"/>
        <dbReference type="ChEBI" id="CHEBI:195366"/>
        <dbReference type="ChEBI" id="CHEBI:456216"/>
        <dbReference type="EC" id="6.3.4.3"/>
    </reaction>
</comment>
<keyword evidence="5 8" id="KW-0067">ATP-binding</keyword>
<protein>
    <recommendedName>
        <fullName evidence="8">Formate--tetrahydrofolate ligase</fullName>
        <ecNumber evidence="8">6.3.4.3</ecNumber>
    </recommendedName>
    <alternativeName>
        <fullName evidence="8">Formyltetrahydrofolate synthetase</fullName>
        <shortName evidence="8">FHS</shortName>
        <shortName evidence="8">FTHFS</shortName>
    </alternativeName>
</protein>
<dbReference type="KEGG" id="lgn:ABM34_02745"/>
<dbReference type="FunFam" id="3.30.1510.10:FF:000001">
    <property type="entry name" value="Formate--tetrahydrofolate ligase"/>
    <property type="match status" value="1"/>
</dbReference>
<evidence type="ECO:0000256" key="4">
    <source>
        <dbReference type="ARBA" id="ARBA00022741"/>
    </source>
</evidence>
<dbReference type="GO" id="GO:0004329">
    <property type="term" value="F:formate-tetrahydrofolate ligase activity"/>
    <property type="evidence" value="ECO:0007669"/>
    <property type="project" value="UniProtKB-UniRule"/>
</dbReference>
<keyword evidence="2 8" id="KW-0554">One-carbon metabolism</keyword>
<keyword evidence="4 8" id="KW-0547">Nucleotide-binding</keyword>
<evidence type="ECO:0000256" key="1">
    <source>
        <dbReference type="ARBA" id="ARBA00004777"/>
    </source>
</evidence>
<dbReference type="EMBL" id="CP012034">
    <property type="protein sequence ID" value="AKP66577.1"/>
    <property type="molecule type" value="Genomic_DNA"/>
</dbReference>
<dbReference type="GO" id="GO:0005524">
    <property type="term" value="F:ATP binding"/>
    <property type="evidence" value="ECO:0007669"/>
    <property type="project" value="UniProtKB-UniRule"/>
</dbReference>
<organism evidence="9 10">
    <name type="scientific">Companilactobacillus ginsenosidimutans</name>
    <dbReference type="NCBI Taxonomy" id="1007676"/>
    <lineage>
        <taxon>Bacteria</taxon>
        <taxon>Bacillati</taxon>
        <taxon>Bacillota</taxon>
        <taxon>Bacilli</taxon>
        <taxon>Lactobacillales</taxon>
        <taxon>Lactobacillaceae</taxon>
        <taxon>Companilactobacillus</taxon>
    </lineage>
</organism>
<feature type="binding site" evidence="8">
    <location>
        <begin position="70"/>
        <end position="77"/>
    </location>
    <ligand>
        <name>ATP</name>
        <dbReference type="ChEBI" id="CHEBI:30616"/>
    </ligand>
</feature>
<dbReference type="Gene3D" id="3.40.50.300">
    <property type="entry name" value="P-loop containing nucleotide triphosphate hydrolases"/>
    <property type="match status" value="1"/>
</dbReference>
<dbReference type="RefSeq" id="WP_048703100.1">
    <property type="nucleotide sequence ID" value="NZ_CP012034.1"/>
</dbReference>
<dbReference type="PROSITE" id="PS00722">
    <property type="entry name" value="FTHFS_2"/>
    <property type="match status" value="1"/>
</dbReference>
<accession>A0A0H4QF56</accession>
<evidence type="ECO:0000313" key="10">
    <source>
        <dbReference type="Proteomes" id="UP000036106"/>
    </source>
</evidence>
<dbReference type="OrthoDB" id="9761733at2"/>
<dbReference type="InterPro" id="IPR027417">
    <property type="entry name" value="P-loop_NTPase"/>
</dbReference>
<dbReference type="STRING" id="1007676.ABM34_02745"/>
<gene>
    <name evidence="8" type="primary">fhs</name>
    <name evidence="9" type="ORF">ABM34_02745</name>
</gene>
<name>A0A0H4QF56_9LACO</name>
<dbReference type="Gene3D" id="3.30.1510.10">
    <property type="entry name" value="Domain 2, N(10)-formyltetrahydrofolate synthetase"/>
    <property type="match status" value="1"/>
</dbReference>
<dbReference type="Pfam" id="PF01268">
    <property type="entry name" value="FTHFS"/>
    <property type="match status" value="1"/>
</dbReference>
<dbReference type="UniPathway" id="UPA00193"/>
<dbReference type="EC" id="6.3.4.3" evidence="8"/>
<dbReference type="NCBIfam" id="NF010030">
    <property type="entry name" value="PRK13505.1"/>
    <property type="match status" value="1"/>
</dbReference>
<keyword evidence="10" id="KW-1185">Reference proteome</keyword>
<evidence type="ECO:0000256" key="8">
    <source>
        <dbReference type="HAMAP-Rule" id="MF_01543"/>
    </source>
</evidence>
<evidence type="ECO:0000256" key="6">
    <source>
        <dbReference type="ARBA" id="ARBA00049033"/>
    </source>
</evidence>
<evidence type="ECO:0000256" key="5">
    <source>
        <dbReference type="ARBA" id="ARBA00022840"/>
    </source>
</evidence>
<dbReference type="HAMAP" id="MF_01543">
    <property type="entry name" value="FTHFS"/>
    <property type="match status" value="1"/>
</dbReference>
<evidence type="ECO:0000313" key="9">
    <source>
        <dbReference type="EMBL" id="AKP66577.1"/>
    </source>
</evidence>
<dbReference type="FunFam" id="3.10.410.10:FF:000001">
    <property type="entry name" value="Putative formate--tetrahydrofolate ligase"/>
    <property type="match status" value="1"/>
</dbReference>
<reference evidence="10" key="1">
    <citation type="submission" date="2015-07" db="EMBL/GenBank/DDBJ databases">
        <title>Lactobacillus ginsenosidimutans/EMML 3141/ whole genome sequencing.</title>
        <authorList>
            <person name="Kim M.K."/>
            <person name="Im W.-T."/>
            <person name="Srinivasan S."/>
            <person name="Lee J.-J."/>
        </authorList>
    </citation>
    <scope>NUCLEOTIDE SEQUENCE [LARGE SCALE GENOMIC DNA]</scope>
    <source>
        <strain evidence="10">EMML 3041</strain>
    </source>
</reference>
<dbReference type="GO" id="GO:0035999">
    <property type="term" value="P:tetrahydrofolate interconversion"/>
    <property type="evidence" value="ECO:0007669"/>
    <property type="project" value="UniProtKB-UniRule"/>
</dbReference>
<dbReference type="Gene3D" id="3.10.410.10">
    <property type="entry name" value="Formyltetrahydrofolate synthetase, domain 3"/>
    <property type="match status" value="1"/>
</dbReference>
<dbReference type="InterPro" id="IPR000559">
    <property type="entry name" value="Formate_THF_ligase"/>
</dbReference>
<comment type="similarity">
    <text evidence="7 8">Belongs to the formate--tetrahydrofolate ligase family.</text>
</comment>
<dbReference type="Proteomes" id="UP000036106">
    <property type="component" value="Chromosome"/>
</dbReference>
<evidence type="ECO:0000256" key="7">
    <source>
        <dbReference type="ARBA" id="ARBA00061363"/>
    </source>
</evidence>
<dbReference type="PATRIC" id="fig|1007676.4.peg.569"/>
<evidence type="ECO:0000256" key="2">
    <source>
        <dbReference type="ARBA" id="ARBA00022563"/>
    </source>
</evidence>
<comment type="pathway">
    <text evidence="1 8">One-carbon metabolism; tetrahydrofolate interconversion.</text>
</comment>
<dbReference type="CDD" id="cd00477">
    <property type="entry name" value="FTHFS"/>
    <property type="match status" value="1"/>
</dbReference>
<dbReference type="InterPro" id="IPR020628">
    <property type="entry name" value="Formate_THF_ligase_CS"/>
</dbReference>
<dbReference type="AlphaFoldDB" id="A0A0H4QF56"/>
<proteinExistence type="inferred from homology"/>
<dbReference type="SUPFAM" id="SSF52540">
    <property type="entry name" value="P-loop containing nucleoside triphosphate hydrolases"/>
    <property type="match status" value="1"/>
</dbReference>
<evidence type="ECO:0000256" key="3">
    <source>
        <dbReference type="ARBA" id="ARBA00022598"/>
    </source>
</evidence>
<keyword evidence="3 8" id="KW-0436">Ligase</keyword>
<sequence length="560" mass="60507">MAFPSDIEIAQINEHDKMKNISEIANKVGLDDADIEPYGHYKAKISGSGINKAMKNDDGKLILVTSINPTPAGEGKSTVAIGLADALQALGKKTVLALREPSLGPVMGMKGGATGGGYAQVVPMEDINLHFTGDMHALTSAVNTLAALIDNHLHQGNELNIDPRRIIWKRALDINDRSLRNAVIGLGGPINSIPREEHFEITVASELMAILCLAQDIDDLKERIASILIAYTYDRKPVFVRDLKVQGAITMLLKDALKPNLVQTLENTPAIIHGGPFANIAHGCNSILATELAMKLGDYTVTEGGFGADLGGEKFMDIVTPKLNHAPNAVVIVATIRALKYNGGQKLADLQNEDLNALTLGFKNLKRHIHNMRYYNVPVVVSINEFATDTDNEIKLLTSLCDEVGVDVQLTEIHHKGSKGGLNLAKAVIKATEKEANYTRLYEDEQTTEEKIATIASEIYGANNVEYSAQALKQLQTLKDNVWDDLPVCIAKTQYSLSDDPKKLGSPKDFTLHVQSLIPKLGAGFIVVLTGSVLTMPGLPSKPAALNMDVDNTGKISGLF</sequence>
<dbReference type="PROSITE" id="PS00721">
    <property type="entry name" value="FTHFS_1"/>
    <property type="match status" value="1"/>
</dbReference>